<dbReference type="PANTHER" id="PTHR24074">
    <property type="entry name" value="CO-CHAPERONE PROTEIN DJLA"/>
    <property type="match status" value="1"/>
</dbReference>
<dbReference type="SMART" id="SM00271">
    <property type="entry name" value="DnaJ"/>
    <property type="match status" value="1"/>
</dbReference>
<dbReference type="RefSeq" id="WP_147068542.1">
    <property type="nucleotide sequence ID" value="NZ_BAAARO010000010.1"/>
</dbReference>
<gene>
    <name evidence="3" type="ORF">TAE01_39940</name>
</gene>
<feature type="domain" description="J" evidence="2">
    <location>
        <begin position="7"/>
        <end position="80"/>
    </location>
</feature>
<comment type="caution">
    <text evidence="3">The sequence shown here is derived from an EMBL/GenBank/DDBJ whole genome shotgun (WGS) entry which is preliminary data.</text>
</comment>
<evidence type="ECO:0000259" key="2">
    <source>
        <dbReference type="PROSITE" id="PS50076"/>
    </source>
</evidence>
<evidence type="ECO:0000256" key="1">
    <source>
        <dbReference type="SAM" id="MobiDB-lite"/>
    </source>
</evidence>
<keyword evidence="4" id="KW-1185">Reference proteome</keyword>
<accession>A0A512D6S6</accession>
<dbReference type="Pfam" id="PF00226">
    <property type="entry name" value="DnaJ"/>
    <property type="match status" value="1"/>
</dbReference>
<dbReference type="OrthoDB" id="166297at2"/>
<dbReference type="PROSITE" id="PS50076">
    <property type="entry name" value="DNAJ_2"/>
    <property type="match status" value="1"/>
</dbReference>
<dbReference type="InterPro" id="IPR050817">
    <property type="entry name" value="DjlA_DnaK_co-chaperone"/>
</dbReference>
<protein>
    <recommendedName>
        <fullName evidence="2">J domain-containing protein</fullName>
    </recommendedName>
</protein>
<feature type="region of interest" description="Disordered" evidence="1">
    <location>
        <begin position="31"/>
        <end position="54"/>
    </location>
</feature>
<evidence type="ECO:0000313" key="4">
    <source>
        <dbReference type="Proteomes" id="UP000321534"/>
    </source>
</evidence>
<proteinExistence type="predicted"/>
<dbReference type="Proteomes" id="UP000321534">
    <property type="component" value="Unassembled WGS sequence"/>
</dbReference>
<reference evidence="3 4" key="1">
    <citation type="submission" date="2019-07" db="EMBL/GenBank/DDBJ databases">
        <title>Whole genome shotgun sequence of Terrabacter aerolatus NBRC 106305.</title>
        <authorList>
            <person name="Hosoyama A."/>
            <person name="Uohara A."/>
            <person name="Ohji S."/>
            <person name="Ichikawa N."/>
        </authorList>
    </citation>
    <scope>NUCLEOTIDE SEQUENCE [LARGE SCALE GENOMIC DNA]</scope>
    <source>
        <strain evidence="3 4">NBRC 106305</strain>
    </source>
</reference>
<sequence>MRTTPSDLYAVLGLTPSATPTQLRRAYRALLRRHHPDTHGTDAPRASGEPDQAAETVQQVLTAYAVLRDPARRAAYDRLRTPSTTAVPVNVRVHQAPTTPDDPPIRARPVRWHT</sequence>
<dbReference type="AlphaFoldDB" id="A0A512D6S6"/>
<dbReference type="EMBL" id="BJYX01000040">
    <property type="protein sequence ID" value="GEO32184.1"/>
    <property type="molecule type" value="Genomic_DNA"/>
</dbReference>
<dbReference type="Gene3D" id="1.10.287.110">
    <property type="entry name" value="DnaJ domain"/>
    <property type="match status" value="1"/>
</dbReference>
<dbReference type="InterPro" id="IPR001623">
    <property type="entry name" value="DnaJ_domain"/>
</dbReference>
<dbReference type="SUPFAM" id="SSF46565">
    <property type="entry name" value="Chaperone J-domain"/>
    <property type="match status" value="1"/>
</dbReference>
<feature type="region of interest" description="Disordered" evidence="1">
    <location>
        <begin position="87"/>
        <end position="114"/>
    </location>
</feature>
<dbReference type="InterPro" id="IPR036869">
    <property type="entry name" value="J_dom_sf"/>
</dbReference>
<organism evidence="3 4">
    <name type="scientific">Terrabacter aerolatus</name>
    <dbReference type="NCBI Taxonomy" id="422442"/>
    <lineage>
        <taxon>Bacteria</taxon>
        <taxon>Bacillati</taxon>
        <taxon>Actinomycetota</taxon>
        <taxon>Actinomycetes</taxon>
        <taxon>Micrococcales</taxon>
        <taxon>Intrasporangiaceae</taxon>
        <taxon>Terrabacter</taxon>
    </lineage>
</organism>
<evidence type="ECO:0000313" key="3">
    <source>
        <dbReference type="EMBL" id="GEO32184.1"/>
    </source>
</evidence>
<name>A0A512D6S6_9MICO</name>
<dbReference type="PRINTS" id="PR00625">
    <property type="entry name" value="JDOMAIN"/>
</dbReference>